<dbReference type="PANTHER" id="PTHR13225">
    <property type="entry name" value="MISEXPRESSION SUPPRESSOR OF RAS 6"/>
    <property type="match status" value="1"/>
</dbReference>
<evidence type="ECO:0000256" key="1">
    <source>
        <dbReference type="ARBA" id="ARBA00007099"/>
    </source>
</evidence>
<dbReference type="OrthoDB" id="418142at2759"/>
<reference evidence="2" key="1">
    <citation type="submission" date="2022-01" db="EMBL/GenBank/DDBJ databases">
        <authorList>
            <person name="King R."/>
        </authorList>
    </citation>
    <scope>NUCLEOTIDE SEQUENCE</scope>
</reference>
<evidence type="ECO:0000313" key="2">
    <source>
        <dbReference type="EMBL" id="CAH1111201.1"/>
    </source>
</evidence>
<comment type="similarity">
    <text evidence="1">Belongs to the UPF0489 family.</text>
</comment>
<dbReference type="AlphaFoldDB" id="A0A9P0GHP8"/>
<proteinExistence type="inferred from homology"/>
<organism evidence="2 3">
    <name type="scientific">Psylliodes chrysocephalus</name>
    <dbReference type="NCBI Taxonomy" id="3402493"/>
    <lineage>
        <taxon>Eukaryota</taxon>
        <taxon>Metazoa</taxon>
        <taxon>Ecdysozoa</taxon>
        <taxon>Arthropoda</taxon>
        <taxon>Hexapoda</taxon>
        <taxon>Insecta</taxon>
        <taxon>Pterygota</taxon>
        <taxon>Neoptera</taxon>
        <taxon>Endopterygota</taxon>
        <taxon>Coleoptera</taxon>
        <taxon>Polyphaga</taxon>
        <taxon>Cucujiformia</taxon>
        <taxon>Chrysomeloidea</taxon>
        <taxon>Chrysomelidae</taxon>
        <taxon>Galerucinae</taxon>
        <taxon>Alticini</taxon>
        <taxon>Psylliodes</taxon>
    </lineage>
</organism>
<keyword evidence="3" id="KW-1185">Reference proteome</keyword>
<dbReference type="Proteomes" id="UP001153636">
    <property type="component" value="Chromosome 5"/>
</dbReference>
<dbReference type="Pfam" id="PF12640">
    <property type="entry name" value="UPF0489"/>
    <property type="match status" value="1"/>
</dbReference>
<name>A0A9P0GHP8_9CUCU</name>
<sequence length="378" mass="43705">MDDHLGARTLKQHKKIPIYIVENHHEVVPFIQKNIGSKHLPVSGSTFVHFDSHPDMLIPIDMPAGYVFDKNKLYGSLSIENWMMPLAYAGHLGHLIWIKPPWAHQIEDTSQTFNIGRVKASGTIRLDCKETYFVSECLYEHQKNLNDIKSVQLDVVTLGNSLTEGSDDFGKIRTLVSKSDVPLILDVDLDFFSTGNPFKRMYEKADLYAKLKKIYYYESPSSKDDEVINKAVRDRKTQILKLETIFLYLEKHRKMPAPDESCLLWKQVDELRKTVVENYEDKDIDWLMVHDAGCTCDETELPEHISTPEELDIMFESFKNFLEALPRTPVIVTISRSSEDDYTPFESVEMIQEKVLGYLKERFECAEPVLNYLEKVTD</sequence>
<dbReference type="PANTHER" id="PTHR13225:SF3">
    <property type="entry name" value="UPF0489 PROTEIN C5ORF22"/>
    <property type="match status" value="1"/>
</dbReference>
<accession>A0A9P0GHP8</accession>
<dbReference type="InterPro" id="IPR024131">
    <property type="entry name" value="UPF0489"/>
</dbReference>
<protein>
    <submittedName>
        <fullName evidence="2">Uncharacterized protein</fullName>
    </submittedName>
</protein>
<evidence type="ECO:0000313" key="3">
    <source>
        <dbReference type="Proteomes" id="UP001153636"/>
    </source>
</evidence>
<gene>
    <name evidence="2" type="ORF">PSYICH_LOCUS11222</name>
</gene>
<dbReference type="EMBL" id="OV651817">
    <property type="protein sequence ID" value="CAH1111201.1"/>
    <property type="molecule type" value="Genomic_DNA"/>
</dbReference>